<feature type="region of interest" description="Disordered" evidence="1">
    <location>
        <begin position="1"/>
        <end position="60"/>
    </location>
</feature>
<dbReference type="AlphaFoldDB" id="A0A1D2VNF9"/>
<dbReference type="Proteomes" id="UP000095038">
    <property type="component" value="Unassembled WGS sequence"/>
</dbReference>
<evidence type="ECO:0000313" key="3">
    <source>
        <dbReference type="Proteomes" id="UP000095038"/>
    </source>
</evidence>
<feature type="compositionally biased region" description="Polar residues" evidence="1">
    <location>
        <begin position="24"/>
        <end position="42"/>
    </location>
</feature>
<organism evidence="2 3">
    <name type="scientific">Ascoidea rubescens DSM 1968</name>
    <dbReference type="NCBI Taxonomy" id="1344418"/>
    <lineage>
        <taxon>Eukaryota</taxon>
        <taxon>Fungi</taxon>
        <taxon>Dikarya</taxon>
        <taxon>Ascomycota</taxon>
        <taxon>Saccharomycotina</taxon>
        <taxon>Saccharomycetes</taxon>
        <taxon>Ascoideaceae</taxon>
        <taxon>Ascoidea</taxon>
    </lineage>
</organism>
<sequence>MAERFDPIKTNDSDTLDSEKSSDNHNNSQVTISKQNNDSQINDDYPDDDPDRERERIRRITNSRYSATANYIALTDDDLRDSVPRYEEPISNLTLNNNTIRFQGNRVSKPDSISS</sequence>
<gene>
    <name evidence="2" type="ORF">ASCRUDRAFT_68910</name>
</gene>
<evidence type="ECO:0000313" key="2">
    <source>
        <dbReference type="EMBL" id="ODV63140.1"/>
    </source>
</evidence>
<accession>A0A1D2VNF9</accession>
<keyword evidence="3" id="KW-1185">Reference proteome</keyword>
<feature type="compositionally biased region" description="Basic and acidic residues" evidence="1">
    <location>
        <begin position="1"/>
        <end position="23"/>
    </location>
</feature>
<name>A0A1D2VNF9_9ASCO</name>
<dbReference type="RefSeq" id="XP_020049447.1">
    <property type="nucleotide sequence ID" value="XM_020191598.1"/>
</dbReference>
<proteinExistence type="predicted"/>
<dbReference type="InParanoid" id="A0A1D2VNF9"/>
<evidence type="ECO:0000256" key="1">
    <source>
        <dbReference type="SAM" id="MobiDB-lite"/>
    </source>
</evidence>
<protein>
    <submittedName>
        <fullName evidence="2">Uncharacterized protein</fullName>
    </submittedName>
</protein>
<dbReference type="GeneID" id="30965234"/>
<dbReference type="EMBL" id="KV454476">
    <property type="protein sequence ID" value="ODV63140.1"/>
    <property type="molecule type" value="Genomic_DNA"/>
</dbReference>
<reference evidence="3" key="1">
    <citation type="submission" date="2016-05" db="EMBL/GenBank/DDBJ databases">
        <title>Comparative genomics of biotechnologically important yeasts.</title>
        <authorList>
            <consortium name="DOE Joint Genome Institute"/>
            <person name="Riley R."/>
            <person name="Haridas S."/>
            <person name="Wolfe K.H."/>
            <person name="Lopes M.R."/>
            <person name="Hittinger C.T."/>
            <person name="Goker M."/>
            <person name="Salamov A."/>
            <person name="Wisecaver J."/>
            <person name="Long T.M."/>
            <person name="Aerts A.L."/>
            <person name="Barry K."/>
            <person name="Choi C."/>
            <person name="Clum A."/>
            <person name="Coughlan A.Y."/>
            <person name="Deshpande S."/>
            <person name="Douglass A.P."/>
            <person name="Hanson S.J."/>
            <person name="Klenk H.-P."/>
            <person name="Labutti K."/>
            <person name="Lapidus A."/>
            <person name="Lindquist E."/>
            <person name="Lipzen A."/>
            <person name="Meier-Kolthoff J.P."/>
            <person name="Ohm R.A."/>
            <person name="Otillar R.P."/>
            <person name="Pangilinan J."/>
            <person name="Peng Y."/>
            <person name="Rokas A."/>
            <person name="Rosa C.A."/>
            <person name="Scheuner C."/>
            <person name="Sibirny A.A."/>
            <person name="Slot J.C."/>
            <person name="Stielow J.B."/>
            <person name="Sun H."/>
            <person name="Kurtzman C.P."/>
            <person name="Blackwell M."/>
            <person name="Grigoriev I.V."/>
            <person name="Jeffries T.W."/>
        </authorList>
    </citation>
    <scope>NUCLEOTIDE SEQUENCE [LARGE SCALE GENOMIC DNA]</scope>
    <source>
        <strain evidence="3">DSM 1968</strain>
    </source>
</reference>